<dbReference type="AlphaFoldDB" id="A0A1I2Z810"/>
<dbReference type="Proteomes" id="UP000199666">
    <property type="component" value="Unassembled WGS sequence"/>
</dbReference>
<proteinExistence type="predicted"/>
<dbReference type="RefSeq" id="WP_090995855.1">
    <property type="nucleotide sequence ID" value="NZ_FOPP01000009.1"/>
</dbReference>
<evidence type="ECO:0000313" key="2">
    <source>
        <dbReference type="Proteomes" id="UP000199666"/>
    </source>
</evidence>
<protein>
    <submittedName>
        <fullName evidence="1">Uncharacterized protein</fullName>
    </submittedName>
</protein>
<dbReference type="STRING" id="414048.SAMN04489864_10940"/>
<dbReference type="EMBL" id="FOPP01000009">
    <property type="protein sequence ID" value="SFH33636.1"/>
    <property type="molecule type" value="Genomic_DNA"/>
</dbReference>
<keyword evidence="2" id="KW-1185">Reference proteome</keyword>
<sequence>MDEFDDYDESDHQQEIRDFILKYNKSSLLKSVAALQLSPMNQGKDLRMETLVNEILFFGKTGLEDVQHGALADFFAHNLTTDYMEDPISSHFAENVVYFNGNYTVLPGINADISDKLKALLSSIFMTENELSIEFKAKTDHFASLLLTCSGLITSTAGIKPYTLAENEDDSIFVPEASVLAHFAAAVTIQKVVLENICQSYGIPVETINDFLIRSTDITEEYNPYESIYTSRPFFELENEFICLTPANIGFTLYNKIRHLATEMKEESVLRRTYHQWQSDKIVSYAKQAGWQMVGIKLPESQLSDRLIEQVYQIDSNKLAYVCLVMGFSSEINPDDDAQTIYDRMDIVIDHLNLANSGNTRVLSIMIGGSFDDQMMLMWKKPKNGNHTLVFSFSDFDIVAQSEEPEPLMFWKFAKAHNLAASRADIGFGSDTIDMFAFYKNNHGSLLPSDDAPGYIVYMGAGTNFVRELVSYRNEHAAKRSIDDRPVDVVVRRARAFAPLYKLEYESQHNAMLVEVFRFPLWVTNYQAKSRSDYSRISVYIEAVSFWMFRLSTKIAEYLNPLRSMPIEFRLYLDPNLLRKSDVSDYFNLKDFEEELDFTVEQRTVELTVPFGLSSLLSSDDNSGERLLMKTILMGFNVILKKSSCDQMPEEFIREVIIDVMSPPHAKMILFSDSSKNPLLDNRNLPPPRYLMDTEQELILDHLVEMLNPSSPIPENIVNPKDKHKLCMDLVGMLLTRVETKLAQFNTPDLLSYLVALNERLIFQSEYNSLLLPSKIACYSNFKAEVTDLKKKDKKLVPASLAVRSVIEFIVASPNFEGQPVNLDDIDEVIALMDEAIMWANVADSITLLGNDPEIGLLPSGRIGIWDNFYKEVIAPFNNSRAETEVFYSINPDQGMGEFDEGEIFVNNEQTDAAFLEEWGASFTTITALYGSLQMLGLERGESFMSMKQDEFLAEIPKQFRKKVSEEELKSAINLLVLSQRKSVKKAPEGFIAKDILPWRYNRALSFVRRPLIRIIYPGDEQPTYHWGFRHVMRSYMSLTSLISSNKLRVLEHGPIASKVMSIFVKRNGLKYRNEVFNWLRKSTKLRLIEYEVTICEDGHLIADKNYGDVDVMAIDDQQKVIYSIECKNTASARVIHEIKTELDSYIGQDGKGGHILKHLNRHDWLNQNKQQLIKFVDHPQDYRVVSFVLSSNVVPVVYLARNKAALPIASFRDMVRNGFHEIVPEF</sequence>
<reference evidence="1 2" key="1">
    <citation type="submission" date="2016-10" db="EMBL/GenBank/DDBJ databases">
        <authorList>
            <person name="de Groot N.N."/>
        </authorList>
    </citation>
    <scope>NUCLEOTIDE SEQUENCE [LARGE SCALE GENOMIC DNA]</scope>
    <source>
        <strain evidence="1 2">DSM 18684</strain>
    </source>
</reference>
<gene>
    <name evidence="1" type="ORF">SAMN04489864_10940</name>
</gene>
<accession>A0A1I2Z810</accession>
<organism evidence="1 2">
    <name type="scientific">Pedobacter insulae</name>
    <dbReference type="NCBI Taxonomy" id="414048"/>
    <lineage>
        <taxon>Bacteria</taxon>
        <taxon>Pseudomonadati</taxon>
        <taxon>Bacteroidota</taxon>
        <taxon>Sphingobacteriia</taxon>
        <taxon>Sphingobacteriales</taxon>
        <taxon>Sphingobacteriaceae</taxon>
        <taxon>Pedobacter</taxon>
    </lineage>
</organism>
<dbReference type="OrthoDB" id="1284667at2"/>
<name>A0A1I2Z810_9SPHI</name>
<evidence type="ECO:0000313" key="1">
    <source>
        <dbReference type="EMBL" id="SFH33636.1"/>
    </source>
</evidence>